<dbReference type="InterPro" id="IPR036661">
    <property type="entry name" value="Luciferase-like_sf"/>
</dbReference>
<dbReference type="NCBIfam" id="TIGR03860">
    <property type="entry name" value="FMN_nitrolo"/>
    <property type="match status" value="1"/>
</dbReference>
<gene>
    <name evidence="7" type="ORF">HED55_20315</name>
</gene>
<dbReference type="PIRSF" id="PIRSF000337">
    <property type="entry name" value="NTA_MOA"/>
    <property type="match status" value="1"/>
</dbReference>
<accession>A0ABX1DRF7</accession>
<dbReference type="EMBL" id="JAAVLN010000002">
    <property type="protein sequence ID" value="NKC04705.1"/>
    <property type="molecule type" value="Genomic_DNA"/>
</dbReference>
<reference evidence="7 8" key="1">
    <citation type="submission" date="2020-03" db="EMBL/GenBank/DDBJ databases">
        <title>Whole genome sequencing of clinical and environmental type strains of Ochrobactrum.</title>
        <authorList>
            <person name="Dharne M."/>
        </authorList>
    </citation>
    <scope>NUCLEOTIDE SEQUENCE [LARGE SCALE GENOMIC DNA]</scope>
    <source>
        <strain evidence="7 8">CIP 109452</strain>
    </source>
</reference>
<evidence type="ECO:0000256" key="3">
    <source>
        <dbReference type="ARBA" id="ARBA00023002"/>
    </source>
</evidence>
<evidence type="ECO:0000256" key="5">
    <source>
        <dbReference type="ARBA" id="ARBA00033748"/>
    </source>
</evidence>
<evidence type="ECO:0000313" key="8">
    <source>
        <dbReference type="Proteomes" id="UP000704467"/>
    </source>
</evidence>
<dbReference type="PANTHER" id="PTHR30011:SF16">
    <property type="entry name" value="C2H2 FINGER DOMAIN TRANSCRIPTION FACTOR (EUROFUNG)-RELATED"/>
    <property type="match status" value="1"/>
</dbReference>
<dbReference type="Gene3D" id="3.20.20.30">
    <property type="entry name" value="Luciferase-like domain"/>
    <property type="match status" value="1"/>
</dbReference>
<evidence type="ECO:0000256" key="1">
    <source>
        <dbReference type="ARBA" id="ARBA00022630"/>
    </source>
</evidence>
<organism evidence="7 8">
    <name type="scientific">Brucella haematophila</name>
    <dbReference type="NCBI Taxonomy" id="419474"/>
    <lineage>
        <taxon>Bacteria</taxon>
        <taxon>Pseudomonadati</taxon>
        <taxon>Pseudomonadota</taxon>
        <taxon>Alphaproteobacteria</taxon>
        <taxon>Hyphomicrobiales</taxon>
        <taxon>Brucellaceae</taxon>
        <taxon>Brucella/Ochrobactrum group</taxon>
        <taxon>Brucella</taxon>
    </lineage>
</organism>
<comment type="similarity">
    <text evidence="5">Belongs to the NtaA/SnaA/DszA monooxygenase family.</text>
</comment>
<keyword evidence="1" id="KW-0285">Flavoprotein</keyword>
<keyword evidence="8" id="KW-1185">Reference proteome</keyword>
<comment type="caution">
    <text evidence="7">The sequence shown here is derived from an EMBL/GenBank/DDBJ whole genome shotgun (WGS) entry which is preliminary data.</text>
</comment>
<dbReference type="InterPro" id="IPR011251">
    <property type="entry name" value="Luciferase-like_dom"/>
</dbReference>
<dbReference type="Pfam" id="PF00296">
    <property type="entry name" value="Bac_luciferase"/>
    <property type="match status" value="1"/>
</dbReference>
<name>A0ABX1DRF7_9HYPH</name>
<feature type="domain" description="Luciferase-like" evidence="6">
    <location>
        <begin position="25"/>
        <end position="388"/>
    </location>
</feature>
<evidence type="ECO:0000256" key="4">
    <source>
        <dbReference type="ARBA" id="ARBA00023033"/>
    </source>
</evidence>
<dbReference type="Proteomes" id="UP000704467">
    <property type="component" value="Unassembled WGS sequence"/>
</dbReference>
<dbReference type="SUPFAM" id="SSF51679">
    <property type="entry name" value="Bacterial luciferase-like"/>
    <property type="match status" value="1"/>
</dbReference>
<evidence type="ECO:0000259" key="6">
    <source>
        <dbReference type="Pfam" id="PF00296"/>
    </source>
</evidence>
<evidence type="ECO:0000256" key="2">
    <source>
        <dbReference type="ARBA" id="ARBA00022643"/>
    </source>
</evidence>
<protein>
    <submittedName>
        <fullName evidence="7">LLM class flavin-dependent oxidoreductase</fullName>
    </submittedName>
</protein>
<sequence>MKKIIYNAFAHVTPNHHSHGYWRHPNGRHQVDFKKLQPWIELAQEAERGFFDAVFLADVAGVYDKFRGGKETSIRTAMQFPSHDPASLVSALAAATKHIGFAVTSSVLQEHPFGFARKMSTLDHFTDGRVAWNIVTSYLDNAARNYGLEALPQHDDRYAWAEEYLEVVYKLWESSWEDDALQADAEREIYADPAKVHTINHVGERYRVEGPHIVEPSPQRTPFLFQAGASEAGRDFAAKHAEATFIPARTPEGARQDIEDIRARAIAFGRQPDDLKFIVSLAPVIGATEEEAHRKRRELKEWLSIEALQSFWSGGMGVDLSDIDPTRRLDEILETNYVRGNVRAFIQAAPSGVVTFGDLLKETVSGRFAGTPEQVADEIQRYVDVGVDGFNIVPVTTLGWWPEFVDGVVPVLQQRGLIQTEYREGTLREKISGKSARLPAYHAGRNWPVTQVAAE</sequence>
<keyword evidence="4" id="KW-0503">Monooxygenase</keyword>
<dbReference type="RefSeq" id="WP_138787041.1">
    <property type="nucleotide sequence ID" value="NZ_JBHEEQ010000019.1"/>
</dbReference>
<evidence type="ECO:0000313" key="7">
    <source>
        <dbReference type="EMBL" id="NKC04705.1"/>
    </source>
</evidence>
<keyword evidence="2" id="KW-0288">FMN</keyword>
<keyword evidence="3" id="KW-0560">Oxidoreductase</keyword>
<dbReference type="InterPro" id="IPR051260">
    <property type="entry name" value="Diverse_substr_monoxygenases"/>
</dbReference>
<dbReference type="PANTHER" id="PTHR30011">
    <property type="entry name" value="ALKANESULFONATE MONOOXYGENASE-RELATED"/>
    <property type="match status" value="1"/>
</dbReference>
<proteinExistence type="inferred from homology"/>
<dbReference type="InterPro" id="IPR016215">
    <property type="entry name" value="NTA_MOA"/>
</dbReference>